<evidence type="ECO:0000256" key="10">
    <source>
        <dbReference type="ARBA" id="ARBA00023065"/>
    </source>
</evidence>
<protein>
    <submittedName>
        <fullName evidence="16">Mitochondrial (Drosophila melanogaster)</fullName>
    </submittedName>
</protein>
<dbReference type="PROSITE" id="PS00018">
    <property type="entry name" value="EF_HAND_1"/>
    <property type="match status" value="1"/>
</dbReference>
<feature type="region of interest" description="Disordered" evidence="14">
    <location>
        <begin position="99"/>
        <end position="123"/>
    </location>
</feature>
<dbReference type="CDD" id="cd15900">
    <property type="entry name" value="EFh_MICU"/>
    <property type="match status" value="1"/>
</dbReference>
<dbReference type="InterPro" id="IPR011992">
    <property type="entry name" value="EF-hand-dom_pair"/>
</dbReference>
<dbReference type="InterPro" id="IPR018247">
    <property type="entry name" value="EF_Hand_1_Ca_BS"/>
</dbReference>
<evidence type="ECO:0000256" key="5">
    <source>
        <dbReference type="ARBA" id="ARBA00022723"/>
    </source>
</evidence>
<dbReference type="PROSITE" id="PS50222">
    <property type="entry name" value="EF_HAND_2"/>
    <property type="match status" value="1"/>
</dbReference>
<evidence type="ECO:0000256" key="2">
    <source>
        <dbReference type="ARBA" id="ARBA00004569"/>
    </source>
</evidence>
<evidence type="ECO:0000256" key="1">
    <source>
        <dbReference type="ARBA" id="ARBA00004273"/>
    </source>
</evidence>
<dbReference type="Proteomes" id="UP000786811">
    <property type="component" value="Unassembled WGS sequence"/>
</dbReference>
<evidence type="ECO:0000256" key="7">
    <source>
        <dbReference type="ARBA" id="ARBA00022792"/>
    </source>
</evidence>
<keyword evidence="17" id="KW-1185">Reference proteome</keyword>
<name>A0A8J2MP71_COTCN</name>
<accession>A0A8J2MP71</accession>
<keyword evidence="4" id="KW-0109">Calcium transport</keyword>
<dbReference type="Gene3D" id="1.10.238.10">
    <property type="entry name" value="EF-hand"/>
    <property type="match status" value="1"/>
</dbReference>
<comment type="similarity">
    <text evidence="13">Belongs to the MICU1 family. MICU1 subfamily.</text>
</comment>
<dbReference type="InterPro" id="IPR039800">
    <property type="entry name" value="MICU1/2/3"/>
</dbReference>
<evidence type="ECO:0000256" key="3">
    <source>
        <dbReference type="ARBA" id="ARBA00022448"/>
    </source>
</evidence>
<dbReference type="GO" id="GO:0005509">
    <property type="term" value="F:calcium ion binding"/>
    <property type="evidence" value="ECO:0007669"/>
    <property type="project" value="InterPro"/>
</dbReference>
<feature type="domain" description="EF-hand" evidence="15">
    <location>
        <begin position="213"/>
        <end position="248"/>
    </location>
</feature>
<dbReference type="SUPFAM" id="SSF47473">
    <property type="entry name" value="EF-hand"/>
    <property type="match status" value="1"/>
</dbReference>
<evidence type="ECO:0000256" key="8">
    <source>
        <dbReference type="ARBA" id="ARBA00022837"/>
    </source>
</evidence>
<gene>
    <name evidence="16" type="ORF">HICCMSTLAB_LOCUS9226</name>
</gene>
<dbReference type="PANTHER" id="PTHR12294">
    <property type="entry name" value="EF HAND DOMAIN FAMILY A1,A2-RELATED"/>
    <property type="match status" value="1"/>
</dbReference>
<dbReference type="GO" id="GO:1990246">
    <property type="term" value="C:uniplex complex"/>
    <property type="evidence" value="ECO:0007669"/>
    <property type="project" value="TreeGrafter"/>
</dbReference>
<keyword evidence="8" id="KW-0106">Calcium</keyword>
<reference evidence="16" key="1">
    <citation type="submission" date="2021-04" db="EMBL/GenBank/DDBJ databases">
        <authorList>
            <person name="Chebbi M.A.C M."/>
        </authorList>
    </citation>
    <scope>NUCLEOTIDE SEQUENCE</scope>
</reference>
<keyword evidence="10" id="KW-0406">Ion transport</keyword>
<keyword evidence="9" id="KW-0809">Transit peptide</keyword>
<sequence>MSVQSRYFTIGKNIIFTQLSANSRHRLLSQTYKSQDQVIQVRGFRNFGHGINSDLSKTRTAMLGILAIGITAPYVNWKWIFKQIKKAFTVDAAEMLMEENEENNNTSVEQADSEPKKKKKKQKVGFRDRKIIEYENRIRHYSTPDKVFRYFATLQVSITDTHHEVYMTPDDFLRSMTPGVKQPEGLGLDQYKRFDPKRWIDKFLRLHFLTDSPFKRHFEIAFRMFDFNGDGDVDSEEFSKVATLIRQQTSIGNRHRDHANTGNTFKGVNSALTTYFFGSNMDQKLTIEKFLDFQEQLQKEILSLEFERRNPDADGKITETDFTELLLAYAGYPENKRIKMIKRVKKQFKDNPQGVSKEDYLKFFHFLNNINDVDTALTFYHIAGASIDQATLKHVAHTVAHVELMDGQLSNREFVAVMKNRVLRGLEKPKDTGFVKLMQSMMKCAKNNLKNPRRRNSKEPVNDFYNNQNYFQDIFMEHSKPLELEFGHVFENPSKWEQRFEKNDIENKRFQGKVRWGNNDGNYGEHYWDLNHRR</sequence>
<evidence type="ECO:0000256" key="11">
    <source>
        <dbReference type="ARBA" id="ARBA00023128"/>
    </source>
</evidence>
<keyword evidence="12" id="KW-0472">Membrane</keyword>
<organism evidence="16 17">
    <name type="scientific">Cotesia congregata</name>
    <name type="common">Parasitoid wasp</name>
    <name type="synonym">Apanteles congregatus</name>
    <dbReference type="NCBI Taxonomy" id="51543"/>
    <lineage>
        <taxon>Eukaryota</taxon>
        <taxon>Metazoa</taxon>
        <taxon>Ecdysozoa</taxon>
        <taxon>Arthropoda</taxon>
        <taxon>Hexapoda</taxon>
        <taxon>Insecta</taxon>
        <taxon>Pterygota</taxon>
        <taxon>Neoptera</taxon>
        <taxon>Endopterygota</taxon>
        <taxon>Hymenoptera</taxon>
        <taxon>Apocrita</taxon>
        <taxon>Ichneumonoidea</taxon>
        <taxon>Braconidae</taxon>
        <taxon>Microgastrinae</taxon>
        <taxon>Cotesia</taxon>
    </lineage>
</organism>
<evidence type="ECO:0000313" key="17">
    <source>
        <dbReference type="Proteomes" id="UP000786811"/>
    </source>
</evidence>
<dbReference type="AlphaFoldDB" id="A0A8J2MP71"/>
<dbReference type="GO" id="GO:0036444">
    <property type="term" value="P:calcium import into the mitochondrion"/>
    <property type="evidence" value="ECO:0007669"/>
    <property type="project" value="TreeGrafter"/>
</dbReference>
<keyword evidence="7" id="KW-0999">Mitochondrion inner membrane</keyword>
<comment type="subcellular location">
    <subcellularLocation>
        <location evidence="1">Mitochondrion inner membrane</location>
    </subcellularLocation>
    <subcellularLocation>
        <location evidence="2">Mitochondrion intermembrane space</location>
    </subcellularLocation>
</comment>
<dbReference type="GO" id="GO:0005758">
    <property type="term" value="C:mitochondrial intermembrane space"/>
    <property type="evidence" value="ECO:0007669"/>
    <property type="project" value="UniProtKB-SubCell"/>
</dbReference>
<keyword evidence="3" id="KW-0813">Transport</keyword>
<proteinExistence type="inferred from homology"/>
<dbReference type="OrthoDB" id="10056860at2759"/>
<evidence type="ECO:0000256" key="6">
    <source>
        <dbReference type="ARBA" id="ARBA00022737"/>
    </source>
</evidence>
<evidence type="ECO:0000256" key="12">
    <source>
        <dbReference type="ARBA" id="ARBA00023136"/>
    </source>
</evidence>
<comment type="caution">
    <text evidence="16">The sequence shown here is derived from an EMBL/GenBank/DDBJ whole genome shotgun (WGS) entry which is preliminary data.</text>
</comment>
<evidence type="ECO:0000256" key="13">
    <source>
        <dbReference type="ARBA" id="ARBA00038333"/>
    </source>
</evidence>
<dbReference type="PANTHER" id="PTHR12294:SF1">
    <property type="entry name" value="CALCIUM UPTAKE PROTEIN 1, MITOCHONDRIAL"/>
    <property type="match status" value="1"/>
</dbReference>
<keyword evidence="6" id="KW-0677">Repeat</keyword>
<keyword evidence="11" id="KW-0496">Mitochondrion</keyword>
<evidence type="ECO:0000259" key="15">
    <source>
        <dbReference type="PROSITE" id="PS50222"/>
    </source>
</evidence>
<evidence type="ECO:0000256" key="9">
    <source>
        <dbReference type="ARBA" id="ARBA00022946"/>
    </source>
</evidence>
<keyword evidence="5" id="KW-0479">Metal-binding</keyword>
<dbReference type="InterPro" id="IPR002048">
    <property type="entry name" value="EF_hand_dom"/>
</dbReference>
<dbReference type="EMBL" id="CAJNRD030001122">
    <property type="protein sequence ID" value="CAG5099771.1"/>
    <property type="molecule type" value="Genomic_DNA"/>
</dbReference>
<evidence type="ECO:0000256" key="14">
    <source>
        <dbReference type="SAM" id="MobiDB-lite"/>
    </source>
</evidence>
<evidence type="ECO:0000256" key="4">
    <source>
        <dbReference type="ARBA" id="ARBA00022568"/>
    </source>
</evidence>
<evidence type="ECO:0000313" key="16">
    <source>
        <dbReference type="EMBL" id="CAG5099771.1"/>
    </source>
</evidence>
<dbReference type="GO" id="GO:0051560">
    <property type="term" value="P:mitochondrial calcium ion homeostasis"/>
    <property type="evidence" value="ECO:0007669"/>
    <property type="project" value="TreeGrafter"/>
</dbReference>